<dbReference type="InterPro" id="IPR036390">
    <property type="entry name" value="WH_DNA-bd_sf"/>
</dbReference>
<dbReference type="Proteomes" id="UP001469553">
    <property type="component" value="Unassembled WGS sequence"/>
</dbReference>
<evidence type="ECO:0000256" key="1">
    <source>
        <dbReference type="SAM" id="MobiDB-lite"/>
    </source>
</evidence>
<dbReference type="EMBL" id="JAHRIP010035208">
    <property type="protein sequence ID" value="MEQ2293915.1"/>
    <property type="molecule type" value="Genomic_DNA"/>
</dbReference>
<sequence>IKELCQQFPQGITDQVIQNDMPQLEPQQRAVAINKLLSLCAPGGGASAAIVLGVSGAVETGTVPSGADPRRLSRSSGQGTPENHYPHMEKTWNIGEPS</sequence>
<accession>A0ABV0YKG2</accession>
<feature type="non-terminal residue" evidence="2">
    <location>
        <position position="1"/>
    </location>
</feature>
<dbReference type="SUPFAM" id="SSF46785">
    <property type="entry name" value="Winged helix' DNA-binding domain"/>
    <property type="match status" value="1"/>
</dbReference>
<evidence type="ECO:0000313" key="3">
    <source>
        <dbReference type="Proteomes" id="UP001469553"/>
    </source>
</evidence>
<gene>
    <name evidence="2" type="ORF">AMECASPLE_038320</name>
</gene>
<name>A0ABV0YKG2_9TELE</name>
<feature type="region of interest" description="Disordered" evidence="1">
    <location>
        <begin position="60"/>
        <end position="98"/>
    </location>
</feature>
<dbReference type="InterPro" id="IPR036388">
    <property type="entry name" value="WH-like_DNA-bd_sf"/>
</dbReference>
<keyword evidence="3" id="KW-1185">Reference proteome</keyword>
<dbReference type="Gene3D" id="1.10.10.10">
    <property type="entry name" value="Winged helix-like DNA-binding domain superfamily/Winged helix DNA-binding domain"/>
    <property type="match status" value="1"/>
</dbReference>
<protein>
    <submittedName>
        <fullName evidence="2">Uncharacterized protein</fullName>
    </submittedName>
</protein>
<proteinExistence type="predicted"/>
<organism evidence="2 3">
    <name type="scientific">Ameca splendens</name>
    <dbReference type="NCBI Taxonomy" id="208324"/>
    <lineage>
        <taxon>Eukaryota</taxon>
        <taxon>Metazoa</taxon>
        <taxon>Chordata</taxon>
        <taxon>Craniata</taxon>
        <taxon>Vertebrata</taxon>
        <taxon>Euteleostomi</taxon>
        <taxon>Actinopterygii</taxon>
        <taxon>Neopterygii</taxon>
        <taxon>Teleostei</taxon>
        <taxon>Neoteleostei</taxon>
        <taxon>Acanthomorphata</taxon>
        <taxon>Ovalentaria</taxon>
        <taxon>Atherinomorphae</taxon>
        <taxon>Cyprinodontiformes</taxon>
        <taxon>Goodeidae</taxon>
        <taxon>Ameca</taxon>
    </lineage>
</organism>
<comment type="caution">
    <text evidence="2">The sequence shown here is derived from an EMBL/GenBank/DDBJ whole genome shotgun (WGS) entry which is preliminary data.</text>
</comment>
<reference evidence="2 3" key="1">
    <citation type="submission" date="2021-06" db="EMBL/GenBank/DDBJ databases">
        <authorList>
            <person name="Palmer J.M."/>
        </authorList>
    </citation>
    <scope>NUCLEOTIDE SEQUENCE [LARGE SCALE GENOMIC DNA]</scope>
    <source>
        <strain evidence="2 3">AS_MEX2019</strain>
        <tissue evidence="2">Muscle</tissue>
    </source>
</reference>
<evidence type="ECO:0000313" key="2">
    <source>
        <dbReference type="EMBL" id="MEQ2293915.1"/>
    </source>
</evidence>